<organism evidence="1 2">
    <name type="scientific">Araneus ventricosus</name>
    <name type="common">Orbweaver spider</name>
    <name type="synonym">Epeira ventricosa</name>
    <dbReference type="NCBI Taxonomy" id="182803"/>
    <lineage>
        <taxon>Eukaryota</taxon>
        <taxon>Metazoa</taxon>
        <taxon>Ecdysozoa</taxon>
        <taxon>Arthropoda</taxon>
        <taxon>Chelicerata</taxon>
        <taxon>Arachnida</taxon>
        <taxon>Araneae</taxon>
        <taxon>Araneomorphae</taxon>
        <taxon>Entelegynae</taxon>
        <taxon>Araneoidea</taxon>
        <taxon>Araneidae</taxon>
        <taxon>Araneus</taxon>
    </lineage>
</organism>
<evidence type="ECO:0000313" key="2">
    <source>
        <dbReference type="Proteomes" id="UP000499080"/>
    </source>
</evidence>
<proteinExistence type="predicted"/>
<keyword evidence="2" id="KW-1185">Reference proteome</keyword>
<gene>
    <name evidence="1" type="ORF">AVEN_27609_1</name>
</gene>
<dbReference type="AlphaFoldDB" id="A0A4Y2ENY6"/>
<protein>
    <submittedName>
        <fullName evidence="1">Uncharacterized protein</fullName>
    </submittedName>
</protein>
<accession>A0A4Y2ENY6</accession>
<comment type="caution">
    <text evidence="1">The sequence shown here is derived from an EMBL/GenBank/DDBJ whole genome shotgun (WGS) entry which is preliminary data.</text>
</comment>
<evidence type="ECO:0000313" key="1">
    <source>
        <dbReference type="EMBL" id="GBM30571.1"/>
    </source>
</evidence>
<sequence>MESICEKSPEKHVNMMRLKYFNLQDDDRMLFDPEAVVLIFESSLDIHERPKYHPGTAVFVANIATETKPLNNVLILDKPVIAPEEAINRQFASEMDQLIKQSSGFDEC</sequence>
<dbReference type="EMBL" id="BGPR01000664">
    <property type="protein sequence ID" value="GBM30571.1"/>
    <property type="molecule type" value="Genomic_DNA"/>
</dbReference>
<dbReference type="Proteomes" id="UP000499080">
    <property type="component" value="Unassembled WGS sequence"/>
</dbReference>
<reference evidence="1 2" key="1">
    <citation type="journal article" date="2019" name="Sci. Rep.">
        <title>Orb-weaving spider Araneus ventricosus genome elucidates the spidroin gene catalogue.</title>
        <authorList>
            <person name="Kono N."/>
            <person name="Nakamura H."/>
            <person name="Ohtoshi R."/>
            <person name="Moran D.A.P."/>
            <person name="Shinohara A."/>
            <person name="Yoshida Y."/>
            <person name="Fujiwara M."/>
            <person name="Mori M."/>
            <person name="Tomita M."/>
            <person name="Arakawa K."/>
        </authorList>
    </citation>
    <scope>NUCLEOTIDE SEQUENCE [LARGE SCALE GENOMIC DNA]</scope>
</reference>
<name>A0A4Y2ENY6_ARAVE</name>